<dbReference type="AlphaFoldDB" id="A0A4S4MVT2"/>
<evidence type="ECO:0000313" key="2">
    <source>
        <dbReference type="Proteomes" id="UP000308730"/>
    </source>
</evidence>
<accession>A0A4S4MVT2</accession>
<protein>
    <submittedName>
        <fullName evidence="1">Uncharacterized protein</fullName>
    </submittedName>
</protein>
<dbReference type="OrthoDB" id="10618390at2759"/>
<dbReference type="Proteomes" id="UP000308730">
    <property type="component" value="Unassembled WGS sequence"/>
</dbReference>
<proteinExistence type="predicted"/>
<gene>
    <name evidence="1" type="ORF">EUX98_g3730</name>
</gene>
<keyword evidence="2" id="KW-1185">Reference proteome</keyword>
<name>A0A4S4MVT2_9APHY</name>
<sequence>MESTTRNRMDEAHPYDTIDVTSIDWWDVTMLSPSTVGTWVLYLHQKECPAANDLLDFISPTGEITLLADMTSFTGTRHIEWEALAESDLPCILMDIVSELDMFSDRQGAFKSISYSSRILDLLSHFLITLRNWPDADMAKVTHVIRGLVGRMDRFCKAMWTNRHLIHTTSPSCAKSSAMFTKGCHIAIAVLVQWHMTELNQAAPLSTLAAHFSLYQWIYDAGEHFSKMPIPSHINQMLAASEAAKVHALFREVVDGDPSRHLPDMLTKIDGFLRDDQVSADEARTIGYICFNMLFYNKDRLSAIACGTSQMPLRLIPSLFQRCHMFICGSPTEKGSETVQMLLQTMV</sequence>
<organism evidence="1 2">
    <name type="scientific">Antrodiella citrinella</name>
    <dbReference type="NCBI Taxonomy" id="2447956"/>
    <lineage>
        <taxon>Eukaryota</taxon>
        <taxon>Fungi</taxon>
        <taxon>Dikarya</taxon>
        <taxon>Basidiomycota</taxon>
        <taxon>Agaricomycotina</taxon>
        <taxon>Agaricomycetes</taxon>
        <taxon>Polyporales</taxon>
        <taxon>Steccherinaceae</taxon>
        <taxon>Antrodiella</taxon>
    </lineage>
</organism>
<comment type="caution">
    <text evidence="1">The sequence shown here is derived from an EMBL/GenBank/DDBJ whole genome shotgun (WGS) entry which is preliminary data.</text>
</comment>
<reference evidence="1 2" key="1">
    <citation type="submission" date="2019-02" db="EMBL/GenBank/DDBJ databases">
        <title>Genome sequencing of the rare red list fungi Antrodiella citrinella (Flaviporus citrinellus).</title>
        <authorList>
            <person name="Buettner E."/>
            <person name="Kellner H."/>
        </authorList>
    </citation>
    <scope>NUCLEOTIDE SEQUENCE [LARGE SCALE GENOMIC DNA]</scope>
    <source>
        <strain evidence="1 2">DSM 108506</strain>
    </source>
</reference>
<evidence type="ECO:0000313" key="1">
    <source>
        <dbReference type="EMBL" id="THH30452.1"/>
    </source>
</evidence>
<dbReference type="EMBL" id="SGPM01000080">
    <property type="protein sequence ID" value="THH30452.1"/>
    <property type="molecule type" value="Genomic_DNA"/>
</dbReference>